<dbReference type="Pfam" id="PF02321">
    <property type="entry name" value="OEP"/>
    <property type="match status" value="1"/>
</dbReference>
<keyword evidence="4" id="KW-1134">Transmembrane beta strand</keyword>
<sequence>MNAIKLLALFILLSCHATAQEVWTLKKCLETGLQNKLDFKIKQLDILSADVTQRPALLEYLPTVGFSGTHSYSIGSTIDPATNNRVSSKIQSDNVSLNASMNILDLNIFTVARRNKIAALKARADKEAAESEYTLLVLERYFTAVYTQELLKIQRSQFENAVFNLNRIAKEVEIGSKPKSDLYDMQVSYAQEENNILETTQLLENQKLLLLQLLNVTNTTPNAIVLETVAQLESAPLSDISTYETAVTNNPKVKSALLNEAVLQKNVTIEKNNYLPVLSAFYSYSSFYYQPLNQPGATVNPFWTQLNDNKNHYIGLQLSVPIFNGLKTNRDVQLAKLEYQKGTVVTEQSKLELRQSIEQETTKQQQNTLLVSKLEDTQAFAEKSFNTTQSKFTNGLIEAVVFTASKNQLLTAQYSLLKAKVTSQYLDLKLRFLQYNAL</sequence>
<evidence type="ECO:0000256" key="7">
    <source>
        <dbReference type="ARBA" id="ARBA00023237"/>
    </source>
</evidence>
<comment type="similarity">
    <text evidence="2">Belongs to the outer membrane factor (OMF) (TC 1.B.17) family.</text>
</comment>
<dbReference type="Gene3D" id="1.20.1600.10">
    <property type="entry name" value="Outer membrane efflux proteins (OEP)"/>
    <property type="match status" value="1"/>
</dbReference>
<evidence type="ECO:0000256" key="4">
    <source>
        <dbReference type="ARBA" id="ARBA00022452"/>
    </source>
</evidence>
<dbReference type="InterPro" id="IPR003423">
    <property type="entry name" value="OMP_efflux"/>
</dbReference>
<dbReference type="SUPFAM" id="SSF56954">
    <property type="entry name" value="Outer membrane efflux proteins (OEP)"/>
    <property type="match status" value="1"/>
</dbReference>
<evidence type="ECO:0000313" key="9">
    <source>
        <dbReference type="EMBL" id="TRW25907.1"/>
    </source>
</evidence>
<dbReference type="PANTHER" id="PTHR30026">
    <property type="entry name" value="OUTER MEMBRANE PROTEIN TOLC"/>
    <property type="match status" value="1"/>
</dbReference>
<evidence type="ECO:0000256" key="5">
    <source>
        <dbReference type="ARBA" id="ARBA00022692"/>
    </source>
</evidence>
<dbReference type="EMBL" id="VJVZ01000003">
    <property type="protein sequence ID" value="TRW25907.1"/>
    <property type="molecule type" value="Genomic_DNA"/>
</dbReference>
<reference evidence="9 10" key="1">
    <citation type="submission" date="2019-07" db="EMBL/GenBank/DDBJ databases">
        <title>Flavobacterium sp. nov., isolated from glacier ice.</title>
        <authorList>
            <person name="Liu Q."/>
            <person name="Xin Y.-H."/>
        </authorList>
    </citation>
    <scope>NUCLEOTIDE SEQUENCE [LARGE SCALE GENOMIC DNA]</scope>
    <source>
        <strain evidence="9 10">ZT4R6</strain>
    </source>
</reference>
<evidence type="ECO:0000256" key="2">
    <source>
        <dbReference type="ARBA" id="ARBA00007613"/>
    </source>
</evidence>
<dbReference type="AlphaFoldDB" id="A0A552V634"/>
<dbReference type="Proteomes" id="UP000320643">
    <property type="component" value="Unassembled WGS sequence"/>
</dbReference>
<dbReference type="PANTHER" id="PTHR30026:SF20">
    <property type="entry name" value="OUTER MEMBRANE PROTEIN TOLC"/>
    <property type="match status" value="1"/>
</dbReference>
<keyword evidence="10" id="KW-1185">Reference proteome</keyword>
<keyword evidence="7" id="KW-0998">Cell outer membrane</keyword>
<gene>
    <name evidence="9" type="ORF">FMM05_06705</name>
</gene>
<dbReference type="GO" id="GO:0015288">
    <property type="term" value="F:porin activity"/>
    <property type="evidence" value="ECO:0007669"/>
    <property type="project" value="TreeGrafter"/>
</dbReference>
<feature type="chain" id="PRO_5021967743" evidence="8">
    <location>
        <begin position="20"/>
        <end position="438"/>
    </location>
</feature>
<keyword evidence="6" id="KW-0472">Membrane</keyword>
<dbReference type="InterPro" id="IPR051906">
    <property type="entry name" value="TolC-like"/>
</dbReference>
<organism evidence="9 10">
    <name type="scientific">Flavobacterium zepuense</name>
    <dbReference type="NCBI Taxonomy" id="2593302"/>
    <lineage>
        <taxon>Bacteria</taxon>
        <taxon>Pseudomonadati</taxon>
        <taxon>Bacteroidota</taxon>
        <taxon>Flavobacteriia</taxon>
        <taxon>Flavobacteriales</taxon>
        <taxon>Flavobacteriaceae</taxon>
        <taxon>Flavobacterium</taxon>
    </lineage>
</organism>
<proteinExistence type="inferred from homology"/>
<dbReference type="OrthoDB" id="9811587at2"/>
<protein>
    <submittedName>
        <fullName evidence="9">TolC family protein</fullName>
    </submittedName>
</protein>
<dbReference type="GO" id="GO:1990281">
    <property type="term" value="C:efflux pump complex"/>
    <property type="evidence" value="ECO:0007669"/>
    <property type="project" value="TreeGrafter"/>
</dbReference>
<evidence type="ECO:0000256" key="6">
    <source>
        <dbReference type="ARBA" id="ARBA00023136"/>
    </source>
</evidence>
<comment type="subcellular location">
    <subcellularLocation>
        <location evidence="1">Cell outer membrane</location>
    </subcellularLocation>
</comment>
<dbReference type="GO" id="GO:0015562">
    <property type="term" value="F:efflux transmembrane transporter activity"/>
    <property type="evidence" value="ECO:0007669"/>
    <property type="project" value="InterPro"/>
</dbReference>
<accession>A0A552V634</accession>
<evidence type="ECO:0000256" key="1">
    <source>
        <dbReference type="ARBA" id="ARBA00004442"/>
    </source>
</evidence>
<dbReference type="GO" id="GO:0009279">
    <property type="term" value="C:cell outer membrane"/>
    <property type="evidence" value="ECO:0007669"/>
    <property type="project" value="UniProtKB-SubCell"/>
</dbReference>
<dbReference type="RefSeq" id="WP_143372571.1">
    <property type="nucleotide sequence ID" value="NZ_VJVZ01000003.1"/>
</dbReference>
<evidence type="ECO:0000313" key="10">
    <source>
        <dbReference type="Proteomes" id="UP000320643"/>
    </source>
</evidence>
<comment type="caution">
    <text evidence="9">The sequence shown here is derived from an EMBL/GenBank/DDBJ whole genome shotgun (WGS) entry which is preliminary data.</text>
</comment>
<evidence type="ECO:0000256" key="8">
    <source>
        <dbReference type="SAM" id="SignalP"/>
    </source>
</evidence>
<keyword evidence="5" id="KW-0812">Transmembrane</keyword>
<evidence type="ECO:0000256" key="3">
    <source>
        <dbReference type="ARBA" id="ARBA00022448"/>
    </source>
</evidence>
<keyword evidence="8" id="KW-0732">Signal</keyword>
<feature type="signal peptide" evidence="8">
    <location>
        <begin position="1"/>
        <end position="19"/>
    </location>
</feature>
<name>A0A552V634_9FLAO</name>
<keyword evidence="3" id="KW-0813">Transport</keyword>